<dbReference type="VEuPathDB" id="FungiDB:ASPBRDRAFT_675621"/>
<dbReference type="Proteomes" id="UP000184499">
    <property type="component" value="Unassembled WGS sequence"/>
</dbReference>
<name>A0A1L9UH09_ASPBC</name>
<keyword evidence="3" id="KW-1185">Reference proteome</keyword>
<keyword evidence="1" id="KW-1133">Transmembrane helix</keyword>
<evidence type="ECO:0000313" key="3">
    <source>
        <dbReference type="Proteomes" id="UP000184499"/>
    </source>
</evidence>
<gene>
    <name evidence="2" type="ORF">ASPBRDRAFT_675621</name>
</gene>
<dbReference type="OrthoDB" id="10504280at2759"/>
<organism evidence="2 3">
    <name type="scientific">Aspergillus brasiliensis (strain CBS 101740 / IMI 381727 / IBT 21946)</name>
    <dbReference type="NCBI Taxonomy" id="767769"/>
    <lineage>
        <taxon>Eukaryota</taxon>
        <taxon>Fungi</taxon>
        <taxon>Dikarya</taxon>
        <taxon>Ascomycota</taxon>
        <taxon>Pezizomycotina</taxon>
        <taxon>Eurotiomycetes</taxon>
        <taxon>Eurotiomycetidae</taxon>
        <taxon>Eurotiales</taxon>
        <taxon>Aspergillaceae</taxon>
        <taxon>Aspergillus</taxon>
        <taxon>Aspergillus subgen. Circumdati</taxon>
    </lineage>
</organism>
<dbReference type="GeneID" id="93581408"/>
<reference evidence="3" key="1">
    <citation type="journal article" date="2017" name="Genome Biol.">
        <title>Comparative genomics reveals high biological diversity and specific adaptations in the industrially and medically important fungal genus Aspergillus.</title>
        <authorList>
            <person name="de Vries R.P."/>
            <person name="Riley R."/>
            <person name="Wiebenga A."/>
            <person name="Aguilar-Osorio G."/>
            <person name="Amillis S."/>
            <person name="Uchima C.A."/>
            <person name="Anderluh G."/>
            <person name="Asadollahi M."/>
            <person name="Askin M."/>
            <person name="Barry K."/>
            <person name="Battaglia E."/>
            <person name="Bayram O."/>
            <person name="Benocci T."/>
            <person name="Braus-Stromeyer S.A."/>
            <person name="Caldana C."/>
            <person name="Canovas D."/>
            <person name="Cerqueira G.C."/>
            <person name="Chen F."/>
            <person name="Chen W."/>
            <person name="Choi C."/>
            <person name="Clum A."/>
            <person name="Dos Santos R.A."/>
            <person name="Damasio A.R."/>
            <person name="Diallinas G."/>
            <person name="Emri T."/>
            <person name="Fekete E."/>
            <person name="Flipphi M."/>
            <person name="Freyberg S."/>
            <person name="Gallo A."/>
            <person name="Gournas C."/>
            <person name="Habgood R."/>
            <person name="Hainaut M."/>
            <person name="Harispe M.L."/>
            <person name="Henrissat B."/>
            <person name="Hilden K.S."/>
            <person name="Hope R."/>
            <person name="Hossain A."/>
            <person name="Karabika E."/>
            <person name="Karaffa L."/>
            <person name="Karanyi Z."/>
            <person name="Krasevec N."/>
            <person name="Kuo A."/>
            <person name="Kusch H."/>
            <person name="LaButti K."/>
            <person name="Lagendijk E.L."/>
            <person name="Lapidus A."/>
            <person name="Levasseur A."/>
            <person name="Lindquist E."/>
            <person name="Lipzen A."/>
            <person name="Logrieco A.F."/>
            <person name="MacCabe A."/>
            <person name="Maekelae M.R."/>
            <person name="Malavazi I."/>
            <person name="Melin P."/>
            <person name="Meyer V."/>
            <person name="Mielnichuk N."/>
            <person name="Miskei M."/>
            <person name="Molnar A.P."/>
            <person name="Mule G."/>
            <person name="Ngan C.Y."/>
            <person name="Orejas M."/>
            <person name="Orosz E."/>
            <person name="Ouedraogo J.P."/>
            <person name="Overkamp K.M."/>
            <person name="Park H.-S."/>
            <person name="Perrone G."/>
            <person name="Piumi F."/>
            <person name="Punt P.J."/>
            <person name="Ram A.F."/>
            <person name="Ramon A."/>
            <person name="Rauscher S."/>
            <person name="Record E."/>
            <person name="Riano-Pachon D.M."/>
            <person name="Robert V."/>
            <person name="Roehrig J."/>
            <person name="Ruller R."/>
            <person name="Salamov A."/>
            <person name="Salih N.S."/>
            <person name="Samson R.A."/>
            <person name="Sandor E."/>
            <person name="Sanguinetti M."/>
            <person name="Schuetze T."/>
            <person name="Sepcic K."/>
            <person name="Shelest E."/>
            <person name="Sherlock G."/>
            <person name="Sophianopoulou V."/>
            <person name="Squina F.M."/>
            <person name="Sun H."/>
            <person name="Susca A."/>
            <person name="Todd R.B."/>
            <person name="Tsang A."/>
            <person name="Unkles S.E."/>
            <person name="van de Wiele N."/>
            <person name="van Rossen-Uffink D."/>
            <person name="Oliveira J.V."/>
            <person name="Vesth T.C."/>
            <person name="Visser J."/>
            <person name="Yu J.-H."/>
            <person name="Zhou M."/>
            <person name="Andersen M.R."/>
            <person name="Archer D.B."/>
            <person name="Baker S.E."/>
            <person name="Benoit I."/>
            <person name="Brakhage A.A."/>
            <person name="Braus G.H."/>
            <person name="Fischer R."/>
            <person name="Frisvad J.C."/>
            <person name="Goldman G.H."/>
            <person name="Houbraken J."/>
            <person name="Oakley B."/>
            <person name="Pocsi I."/>
            <person name="Scazzocchio C."/>
            <person name="Seiboth B."/>
            <person name="vanKuyk P.A."/>
            <person name="Wortman J."/>
            <person name="Dyer P.S."/>
            <person name="Grigoriev I.V."/>
        </authorList>
    </citation>
    <scope>NUCLEOTIDE SEQUENCE [LARGE SCALE GENOMIC DNA]</scope>
    <source>
        <strain evidence="3">CBS 101740 / IMI 381727 / IBT 21946</strain>
    </source>
</reference>
<dbReference type="EMBL" id="KV878685">
    <property type="protein sequence ID" value="OJJ70908.1"/>
    <property type="molecule type" value="Genomic_DNA"/>
</dbReference>
<sequence>MPCSGRKVTLICSLNALLHSGLPPVPLLGLLFPPIRLQGQVCLILSDASVPIPHSTHRSACHVGPHADWCSECVCHKGTNQEGANSEAPDKQGLMIRRTVMGRGVFFPPGSYKKCPSPATSRLVLLVYGPDGGGCDEESTRAGSGLQFRASLLFFLSFFFFFGFSSAHPSCHFLFLSNFFFSPACFFLFGCDLVGLPCRRLTNSTCYTH</sequence>
<feature type="transmembrane region" description="Helical" evidence="1">
    <location>
        <begin position="173"/>
        <end position="194"/>
    </location>
</feature>
<keyword evidence="1" id="KW-0472">Membrane</keyword>
<accession>A0A1L9UH09</accession>
<dbReference type="RefSeq" id="XP_067478156.1">
    <property type="nucleotide sequence ID" value="XM_067628920.1"/>
</dbReference>
<evidence type="ECO:0000313" key="2">
    <source>
        <dbReference type="EMBL" id="OJJ70908.1"/>
    </source>
</evidence>
<proteinExistence type="predicted"/>
<evidence type="ECO:0000256" key="1">
    <source>
        <dbReference type="SAM" id="Phobius"/>
    </source>
</evidence>
<protein>
    <submittedName>
        <fullName evidence="2">Uncharacterized protein</fullName>
    </submittedName>
</protein>
<feature type="transmembrane region" description="Helical" evidence="1">
    <location>
        <begin position="150"/>
        <end position="167"/>
    </location>
</feature>
<dbReference type="AlphaFoldDB" id="A0A1L9UH09"/>
<keyword evidence="1" id="KW-0812">Transmembrane</keyword>